<dbReference type="SUPFAM" id="SSF46689">
    <property type="entry name" value="Homeodomain-like"/>
    <property type="match status" value="1"/>
</dbReference>
<evidence type="ECO:0000313" key="2">
    <source>
        <dbReference type="EMBL" id="KAJ8884902.1"/>
    </source>
</evidence>
<proteinExistence type="predicted"/>
<comment type="subcellular location">
    <subcellularLocation>
        <location evidence="1">Nucleus</location>
    </subcellularLocation>
</comment>
<accession>A0ABQ9HKX9</accession>
<sequence length="110" mass="12643">MGKIRGKWKDEDVVLAVNKVNHKEMLIREASNCFAVPKCTSRDRIKALEGRKMVLKSCTVNSGTFQRTFTDIQEVDLCNHIKTLDSQLMPLNKTEFLKLAYLPICREVEN</sequence>
<keyword evidence="3" id="KW-1185">Reference proteome</keyword>
<dbReference type="InterPro" id="IPR009057">
    <property type="entry name" value="Homeodomain-like_sf"/>
</dbReference>
<dbReference type="Gene3D" id="1.10.10.60">
    <property type="entry name" value="Homeodomain-like"/>
    <property type="match status" value="1"/>
</dbReference>
<comment type="caution">
    <text evidence="2">The sequence shown here is derived from an EMBL/GenBank/DDBJ whole genome shotgun (WGS) entry which is preliminary data.</text>
</comment>
<evidence type="ECO:0000256" key="1">
    <source>
        <dbReference type="ARBA" id="ARBA00004123"/>
    </source>
</evidence>
<gene>
    <name evidence="2" type="ORF">PR048_011098</name>
</gene>
<dbReference type="Proteomes" id="UP001159363">
    <property type="component" value="Chromosome X"/>
</dbReference>
<name>A0ABQ9HKX9_9NEOP</name>
<reference evidence="2 3" key="1">
    <citation type="submission" date="2023-02" db="EMBL/GenBank/DDBJ databases">
        <title>LHISI_Scaffold_Assembly.</title>
        <authorList>
            <person name="Stuart O.P."/>
            <person name="Cleave R."/>
            <person name="Magrath M.J.L."/>
            <person name="Mikheyev A.S."/>
        </authorList>
    </citation>
    <scope>NUCLEOTIDE SEQUENCE [LARGE SCALE GENOMIC DNA]</scope>
    <source>
        <strain evidence="2">Daus_M_001</strain>
        <tissue evidence="2">Leg muscle</tissue>
    </source>
</reference>
<organism evidence="2 3">
    <name type="scientific">Dryococelus australis</name>
    <dbReference type="NCBI Taxonomy" id="614101"/>
    <lineage>
        <taxon>Eukaryota</taxon>
        <taxon>Metazoa</taxon>
        <taxon>Ecdysozoa</taxon>
        <taxon>Arthropoda</taxon>
        <taxon>Hexapoda</taxon>
        <taxon>Insecta</taxon>
        <taxon>Pterygota</taxon>
        <taxon>Neoptera</taxon>
        <taxon>Polyneoptera</taxon>
        <taxon>Phasmatodea</taxon>
        <taxon>Verophasmatodea</taxon>
        <taxon>Anareolatae</taxon>
        <taxon>Phasmatidae</taxon>
        <taxon>Eurycanthinae</taxon>
        <taxon>Dryococelus</taxon>
    </lineage>
</organism>
<dbReference type="EMBL" id="JARBHB010000004">
    <property type="protein sequence ID" value="KAJ8884902.1"/>
    <property type="molecule type" value="Genomic_DNA"/>
</dbReference>
<evidence type="ECO:0000313" key="3">
    <source>
        <dbReference type="Proteomes" id="UP001159363"/>
    </source>
</evidence>
<protein>
    <submittedName>
        <fullName evidence="2">Uncharacterized protein</fullName>
    </submittedName>
</protein>